<dbReference type="FunFam" id="1.10.10.440:FF:000020">
    <property type="entry name" value="Pre-mRNA-processing protein 40C"/>
    <property type="match status" value="1"/>
</dbReference>
<dbReference type="Proteomes" id="UP000078284">
    <property type="component" value="Chromosome 3"/>
</dbReference>
<dbReference type="InterPro" id="IPR002713">
    <property type="entry name" value="FF_domain"/>
</dbReference>
<feature type="domain" description="FF" evidence="3">
    <location>
        <begin position="212"/>
        <end position="269"/>
    </location>
</feature>
<feature type="domain" description="FF" evidence="3">
    <location>
        <begin position="40"/>
        <end position="98"/>
    </location>
</feature>
<comment type="caution">
    <text evidence="4">The sequence shown here is derived from an EMBL/GenBank/DDBJ whole genome shotgun (WGS) entry which is preliminary data.</text>
</comment>
<feature type="region of interest" description="Disordered" evidence="2">
    <location>
        <begin position="235"/>
        <end position="260"/>
    </location>
</feature>
<evidence type="ECO:0000256" key="2">
    <source>
        <dbReference type="SAM" id="MobiDB-lite"/>
    </source>
</evidence>
<feature type="region of interest" description="Disordered" evidence="2">
    <location>
        <begin position="170"/>
        <end position="198"/>
    </location>
</feature>
<accession>A0A178VJW6</accession>
<feature type="domain" description="FF" evidence="3">
    <location>
        <begin position="111"/>
        <end position="164"/>
    </location>
</feature>
<keyword evidence="1" id="KW-0677">Repeat</keyword>
<dbReference type="SUPFAM" id="SSF81698">
    <property type="entry name" value="FF domain"/>
    <property type="match status" value="4"/>
</dbReference>
<evidence type="ECO:0000259" key="3">
    <source>
        <dbReference type="PROSITE" id="PS51676"/>
    </source>
</evidence>
<evidence type="ECO:0000313" key="5">
    <source>
        <dbReference type="Proteomes" id="UP000078284"/>
    </source>
</evidence>
<dbReference type="SMART" id="SM00441">
    <property type="entry name" value="FF"/>
    <property type="match status" value="3"/>
</dbReference>
<dbReference type="PANTHER" id="PTHR15377:SF3">
    <property type="entry name" value="WW DOMAIN-CONTAINING PROTEIN"/>
    <property type="match status" value="1"/>
</dbReference>
<name>A0A178VJW6_ARATH</name>
<dbReference type="FunFam" id="1.10.10.440:FF:000028">
    <property type="entry name" value="Pre-mRNA-processing protein 40C"/>
    <property type="match status" value="1"/>
</dbReference>
<dbReference type="PANTHER" id="PTHR15377">
    <property type="entry name" value="TRANSCRIPTION ELONGATION REGULATOR 1"/>
    <property type="match status" value="1"/>
</dbReference>
<organism evidence="4 5">
    <name type="scientific">Arabidopsis thaliana</name>
    <name type="common">Mouse-ear cress</name>
    <dbReference type="NCBI Taxonomy" id="3702"/>
    <lineage>
        <taxon>Eukaryota</taxon>
        <taxon>Viridiplantae</taxon>
        <taxon>Streptophyta</taxon>
        <taxon>Embryophyta</taxon>
        <taxon>Tracheophyta</taxon>
        <taxon>Spermatophyta</taxon>
        <taxon>Magnoliopsida</taxon>
        <taxon>eudicotyledons</taxon>
        <taxon>Gunneridae</taxon>
        <taxon>Pentapetalae</taxon>
        <taxon>rosids</taxon>
        <taxon>malvids</taxon>
        <taxon>Brassicales</taxon>
        <taxon>Brassicaceae</taxon>
        <taxon>Camelineae</taxon>
        <taxon>Arabidopsis</taxon>
    </lineage>
</organism>
<gene>
    <name evidence="4" type="ordered locus">AXX17_At3g21120</name>
</gene>
<dbReference type="ExpressionAtlas" id="A0A178VJW6">
    <property type="expression patterns" value="baseline and differential"/>
</dbReference>
<sequence length="356" mass="42687">MYFYPESSFFLQAIPSHSVRRSLFEQYVKTRAEEERREKRAAHKAAIEGFRQLLDEASTDIDQHTDYRAFKKKWGNDLRFEAIERKEREGLLNERVLSLKRSAEQKAQEIRAAAASDFKTMLREREISINSHWSKVKDSLRNEPRYRSVAHEDREVFYYEYIAELKAAQRGDDHEMKARDEEDKLRERERELRKRKEREVQEVERVRQKIRRKEASSSYQALLVEKIRDPEASWTESKPILERDPQKRASNPDLEPADKEKLFRDHVKSLYERCVHDFKALLAEALSSEAATLQTEDGKTALNSWSTAKQVLKPDIRYSKMPRQDREVVWRRYVEDISRKQRHENYQEEKQRDYKT</sequence>
<reference evidence="5" key="1">
    <citation type="journal article" date="2016" name="Proc. Natl. Acad. Sci. U.S.A.">
        <title>Chromosome-level assembly of Arabidopsis thaliana Ler reveals the extent of translocation and inversion polymorphisms.</title>
        <authorList>
            <person name="Zapata L."/>
            <person name="Ding J."/>
            <person name="Willing E.M."/>
            <person name="Hartwig B."/>
            <person name="Bezdan D."/>
            <person name="Jiao W.B."/>
            <person name="Patel V."/>
            <person name="Velikkakam James G."/>
            <person name="Koornneef M."/>
            <person name="Ossowski S."/>
            <person name="Schneeberger K."/>
        </authorList>
    </citation>
    <scope>NUCLEOTIDE SEQUENCE [LARGE SCALE GENOMIC DNA]</scope>
    <source>
        <strain evidence="5">cv. Landsberg erecta</strain>
    </source>
</reference>
<proteinExistence type="predicted"/>
<dbReference type="Pfam" id="PF01846">
    <property type="entry name" value="FF"/>
    <property type="match status" value="3"/>
</dbReference>
<dbReference type="InterPro" id="IPR045148">
    <property type="entry name" value="TCRG1-like"/>
</dbReference>
<dbReference type="PROSITE" id="PS51676">
    <property type="entry name" value="FF"/>
    <property type="match status" value="4"/>
</dbReference>
<feature type="domain" description="FF" evidence="3">
    <location>
        <begin position="271"/>
        <end position="336"/>
    </location>
</feature>
<dbReference type="AlphaFoldDB" id="A0A178VJW6"/>
<dbReference type="Gene3D" id="1.10.10.440">
    <property type="entry name" value="FF domain"/>
    <property type="match status" value="4"/>
</dbReference>
<dbReference type="InterPro" id="IPR036517">
    <property type="entry name" value="FF_domain_sf"/>
</dbReference>
<dbReference type="GO" id="GO:0070063">
    <property type="term" value="F:RNA polymerase binding"/>
    <property type="evidence" value="ECO:0007669"/>
    <property type="project" value="InterPro"/>
</dbReference>
<dbReference type="EMBL" id="LUHQ01000003">
    <property type="protein sequence ID" value="OAP05761.1"/>
    <property type="molecule type" value="Genomic_DNA"/>
</dbReference>
<protein>
    <recommendedName>
        <fullName evidence="3">FF domain-containing protein</fullName>
    </recommendedName>
</protein>
<evidence type="ECO:0000313" key="4">
    <source>
        <dbReference type="EMBL" id="OAP05761.1"/>
    </source>
</evidence>
<evidence type="ECO:0000256" key="1">
    <source>
        <dbReference type="ARBA" id="ARBA00022737"/>
    </source>
</evidence>